<sequence>MISLNLYIFSSWLMYYSSLLHPPLIFIFSSLKPGLPLLFRAQRISRSDSKEAQSITKPEPAVILRMRLSKITYMQ</sequence>
<gene>
    <name evidence="1" type="ORF">RIF29_13973</name>
</gene>
<keyword evidence="2" id="KW-1185">Reference proteome</keyword>
<dbReference type="EMBL" id="JAYWIO010000003">
    <property type="protein sequence ID" value="KAK7272930.1"/>
    <property type="molecule type" value="Genomic_DNA"/>
</dbReference>
<evidence type="ECO:0000313" key="2">
    <source>
        <dbReference type="Proteomes" id="UP001372338"/>
    </source>
</evidence>
<name>A0AAN9FCL1_CROPI</name>
<protein>
    <submittedName>
        <fullName evidence="1">Uncharacterized protein</fullName>
    </submittedName>
</protein>
<proteinExistence type="predicted"/>
<dbReference type="Proteomes" id="UP001372338">
    <property type="component" value="Unassembled WGS sequence"/>
</dbReference>
<evidence type="ECO:0000313" key="1">
    <source>
        <dbReference type="EMBL" id="KAK7272930.1"/>
    </source>
</evidence>
<dbReference type="AlphaFoldDB" id="A0AAN9FCL1"/>
<reference evidence="1 2" key="1">
    <citation type="submission" date="2024-01" db="EMBL/GenBank/DDBJ databases">
        <title>The genomes of 5 underutilized Papilionoideae crops provide insights into root nodulation and disease resistanc.</title>
        <authorList>
            <person name="Yuan L."/>
        </authorList>
    </citation>
    <scope>NUCLEOTIDE SEQUENCE [LARGE SCALE GENOMIC DNA]</scope>
    <source>
        <strain evidence="1">ZHUSHIDOU_FW_LH</strain>
        <tissue evidence="1">Leaf</tissue>
    </source>
</reference>
<accession>A0AAN9FCL1</accession>
<organism evidence="1 2">
    <name type="scientific">Crotalaria pallida</name>
    <name type="common">Smooth rattlebox</name>
    <name type="synonym">Crotalaria striata</name>
    <dbReference type="NCBI Taxonomy" id="3830"/>
    <lineage>
        <taxon>Eukaryota</taxon>
        <taxon>Viridiplantae</taxon>
        <taxon>Streptophyta</taxon>
        <taxon>Embryophyta</taxon>
        <taxon>Tracheophyta</taxon>
        <taxon>Spermatophyta</taxon>
        <taxon>Magnoliopsida</taxon>
        <taxon>eudicotyledons</taxon>
        <taxon>Gunneridae</taxon>
        <taxon>Pentapetalae</taxon>
        <taxon>rosids</taxon>
        <taxon>fabids</taxon>
        <taxon>Fabales</taxon>
        <taxon>Fabaceae</taxon>
        <taxon>Papilionoideae</taxon>
        <taxon>50 kb inversion clade</taxon>
        <taxon>genistoids sensu lato</taxon>
        <taxon>core genistoids</taxon>
        <taxon>Crotalarieae</taxon>
        <taxon>Crotalaria</taxon>
    </lineage>
</organism>
<comment type="caution">
    <text evidence="1">The sequence shown here is derived from an EMBL/GenBank/DDBJ whole genome shotgun (WGS) entry which is preliminary data.</text>
</comment>